<evidence type="ECO:0000313" key="3">
    <source>
        <dbReference type="Proteomes" id="UP000558488"/>
    </source>
</evidence>
<feature type="region of interest" description="Disordered" evidence="1">
    <location>
        <begin position="22"/>
        <end position="69"/>
    </location>
</feature>
<dbReference type="Proteomes" id="UP000558488">
    <property type="component" value="Unassembled WGS sequence"/>
</dbReference>
<evidence type="ECO:0000256" key="1">
    <source>
        <dbReference type="SAM" id="MobiDB-lite"/>
    </source>
</evidence>
<proteinExistence type="predicted"/>
<name>A0A7J8A8Q3_PIPKU</name>
<sequence>MGAGAKWPGSWGQVAWGTKLSPGTSGLGLHPPAHGHSEPGATRLGGIPPTAGDMPLTQQTQRRGSSEHGLQRKYLFFSKKKIFSFLQRRGDRDRQLEASMRERLISCLLHTPHWGCAPNRGICP</sequence>
<gene>
    <name evidence="2" type="ORF">mPipKuh1_008908</name>
</gene>
<dbReference type="AlphaFoldDB" id="A0A7J8A8Q3"/>
<protein>
    <submittedName>
        <fullName evidence="2">Uncharacterized protein</fullName>
    </submittedName>
</protein>
<dbReference type="EMBL" id="JACAGB010000002">
    <property type="protein sequence ID" value="KAF6382546.1"/>
    <property type="molecule type" value="Genomic_DNA"/>
</dbReference>
<evidence type="ECO:0000313" key="2">
    <source>
        <dbReference type="EMBL" id="KAF6382546.1"/>
    </source>
</evidence>
<comment type="caution">
    <text evidence="2">The sequence shown here is derived from an EMBL/GenBank/DDBJ whole genome shotgun (WGS) entry which is preliminary data.</text>
</comment>
<keyword evidence="3" id="KW-1185">Reference proteome</keyword>
<reference evidence="2 3" key="1">
    <citation type="journal article" date="2020" name="Nature">
        <title>Six reference-quality genomes reveal evolution of bat adaptations.</title>
        <authorList>
            <person name="Jebb D."/>
            <person name="Huang Z."/>
            <person name="Pippel M."/>
            <person name="Hughes G.M."/>
            <person name="Lavrichenko K."/>
            <person name="Devanna P."/>
            <person name="Winkler S."/>
            <person name="Jermiin L.S."/>
            <person name="Skirmuntt E.C."/>
            <person name="Katzourakis A."/>
            <person name="Burkitt-Gray L."/>
            <person name="Ray D.A."/>
            <person name="Sullivan K.A.M."/>
            <person name="Roscito J.G."/>
            <person name="Kirilenko B.M."/>
            <person name="Davalos L.M."/>
            <person name="Corthals A.P."/>
            <person name="Power M.L."/>
            <person name="Jones G."/>
            <person name="Ransome R.D."/>
            <person name="Dechmann D.K.N."/>
            <person name="Locatelli A.G."/>
            <person name="Puechmaille S.J."/>
            <person name="Fedrigo O."/>
            <person name="Jarvis E.D."/>
            <person name="Hiller M."/>
            <person name="Vernes S.C."/>
            <person name="Myers E.W."/>
            <person name="Teeling E.C."/>
        </authorList>
    </citation>
    <scope>NUCLEOTIDE SEQUENCE [LARGE SCALE GENOMIC DNA]</scope>
    <source>
        <strain evidence="2">MPipKuh1</strain>
        <tissue evidence="2">Flight muscle</tissue>
    </source>
</reference>
<organism evidence="2 3">
    <name type="scientific">Pipistrellus kuhlii</name>
    <name type="common">Kuhl's pipistrelle</name>
    <dbReference type="NCBI Taxonomy" id="59472"/>
    <lineage>
        <taxon>Eukaryota</taxon>
        <taxon>Metazoa</taxon>
        <taxon>Chordata</taxon>
        <taxon>Craniata</taxon>
        <taxon>Vertebrata</taxon>
        <taxon>Euteleostomi</taxon>
        <taxon>Mammalia</taxon>
        <taxon>Eutheria</taxon>
        <taxon>Laurasiatheria</taxon>
        <taxon>Chiroptera</taxon>
        <taxon>Yangochiroptera</taxon>
        <taxon>Vespertilionidae</taxon>
        <taxon>Pipistrellus</taxon>
    </lineage>
</organism>
<accession>A0A7J8A8Q3</accession>